<keyword evidence="2" id="KW-1185">Reference proteome</keyword>
<proteinExistence type="predicted"/>
<evidence type="ECO:0000313" key="2">
    <source>
        <dbReference type="Proteomes" id="UP000694865"/>
    </source>
</evidence>
<evidence type="ECO:0000313" key="3">
    <source>
        <dbReference type="RefSeq" id="XP_006812767.1"/>
    </source>
</evidence>
<dbReference type="GeneID" id="102804875"/>
<organism evidence="2 3">
    <name type="scientific">Saccoglossus kowalevskii</name>
    <name type="common">Acorn worm</name>
    <dbReference type="NCBI Taxonomy" id="10224"/>
    <lineage>
        <taxon>Eukaryota</taxon>
        <taxon>Metazoa</taxon>
        <taxon>Hemichordata</taxon>
        <taxon>Enteropneusta</taxon>
        <taxon>Harrimaniidae</taxon>
        <taxon>Saccoglossus</taxon>
    </lineage>
</organism>
<dbReference type="PROSITE" id="PS51186">
    <property type="entry name" value="GNAT"/>
    <property type="match status" value="1"/>
</dbReference>
<gene>
    <name evidence="3" type="primary">LOC102804875</name>
</gene>
<dbReference type="InterPro" id="IPR000182">
    <property type="entry name" value="GNAT_dom"/>
</dbReference>
<evidence type="ECO:0000259" key="1">
    <source>
        <dbReference type="PROSITE" id="PS51186"/>
    </source>
</evidence>
<protein>
    <submittedName>
        <fullName evidence="3">Uncharacterized protein LOC102804875</fullName>
    </submittedName>
</protein>
<dbReference type="Gene3D" id="3.40.630.30">
    <property type="match status" value="1"/>
</dbReference>
<dbReference type="PANTHER" id="PTHR20905">
    <property type="entry name" value="N-ACETYLTRANSFERASE-RELATED"/>
    <property type="match status" value="1"/>
</dbReference>
<accession>A0ABM0LYC6</accession>
<dbReference type="Pfam" id="PF00583">
    <property type="entry name" value="Acetyltransf_1"/>
    <property type="match status" value="1"/>
</dbReference>
<dbReference type="PANTHER" id="PTHR20905:SF1">
    <property type="entry name" value="AT07410P-RELATED"/>
    <property type="match status" value="1"/>
</dbReference>
<dbReference type="InterPro" id="IPR016181">
    <property type="entry name" value="Acyl_CoA_acyltransferase"/>
</dbReference>
<sequence length="220" mass="24386">MAISALASSIQFRTMEACDIDGATDIISKAFTQREPLTTCLGIPREKDFIKARAVCQLAARDGVSVVALDTTSNKIIGVASSIIVNSNPEPLDIPTEVLKMYEPIYALIDKMQKVFHDSPTYKNNPGSKVISAMRLGVHPKYTGRGIGTKLRQATTDLAQSRGFHFVTAVATAPESQRIYQKLGFQQLYDFKYCDFEMKGNRPFAQLGTLSAELYYKKLF</sequence>
<reference evidence="3" key="1">
    <citation type="submission" date="2025-08" db="UniProtKB">
        <authorList>
            <consortium name="RefSeq"/>
        </authorList>
    </citation>
    <scope>IDENTIFICATION</scope>
    <source>
        <tissue evidence="3">Testes</tissue>
    </source>
</reference>
<dbReference type="RefSeq" id="XP_006812767.1">
    <property type="nucleotide sequence ID" value="XM_006812704.1"/>
</dbReference>
<dbReference type="CDD" id="cd04301">
    <property type="entry name" value="NAT_SF"/>
    <property type="match status" value="1"/>
</dbReference>
<name>A0ABM0LYC6_SACKO</name>
<feature type="domain" description="N-acetyltransferase" evidence="1">
    <location>
        <begin position="10"/>
        <end position="203"/>
    </location>
</feature>
<dbReference type="SUPFAM" id="SSF55729">
    <property type="entry name" value="Acyl-CoA N-acyltransferases (Nat)"/>
    <property type="match status" value="1"/>
</dbReference>
<dbReference type="Proteomes" id="UP000694865">
    <property type="component" value="Unplaced"/>
</dbReference>